<dbReference type="GO" id="GO:0006979">
    <property type="term" value="P:response to oxidative stress"/>
    <property type="evidence" value="ECO:0007669"/>
    <property type="project" value="TreeGrafter"/>
</dbReference>
<dbReference type="NCBIfam" id="TIGR03710">
    <property type="entry name" value="OAFO_sf"/>
    <property type="match status" value="1"/>
</dbReference>
<proteinExistence type="predicted"/>
<evidence type="ECO:0000259" key="3">
    <source>
        <dbReference type="Pfam" id="PF01855"/>
    </source>
</evidence>
<feature type="domain" description="Pyruvate flavodoxin/ferredoxin oxidoreductase pyrimidine binding" evidence="3">
    <location>
        <begin position="204"/>
        <end position="435"/>
    </location>
</feature>
<evidence type="ECO:0000313" key="6">
    <source>
        <dbReference type="Proteomes" id="UP000054260"/>
    </source>
</evidence>
<dbReference type="InterPro" id="IPR002880">
    <property type="entry name" value="Pyrv_Fd/Flavodoxin_OxRdtase_N"/>
</dbReference>
<comment type="caution">
    <text evidence="5">The sequence shown here is derived from an EMBL/GenBank/DDBJ whole genome shotgun (WGS) entry which is preliminary data.</text>
</comment>
<evidence type="ECO:0000259" key="2">
    <source>
        <dbReference type="Pfam" id="PF01558"/>
    </source>
</evidence>
<dbReference type="InterPro" id="IPR029061">
    <property type="entry name" value="THDP-binding"/>
</dbReference>
<dbReference type="AlphaFoldDB" id="A0A101I520"/>
<gene>
    <name evidence="4" type="ORF">XD86_0864</name>
    <name evidence="5" type="ORF">XE02_1235</name>
</gene>
<dbReference type="PANTHER" id="PTHR32154:SF20">
    <property type="entry name" value="2-OXOGLUTARATE OXIDOREDUCTASE SUBUNIT KORA"/>
    <property type="match status" value="1"/>
</dbReference>
<dbReference type="EMBL" id="LGGW01000131">
    <property type="protein sequence ID" value="KUK88574.1"/>
    <property type="molecule type" value="Genomic_DNA"/>
</dbReference>
<dbReference type="Proteomes" id="UP000054260">
    <property type="component" value="Unassembled WGS sequence"/>
</dbReference>
<feature type="domain" description="Pyruvate/ketoisovalerate oxidoreductase catalytic" evidence="2">
    <location>
        <begin position="12"/>
        <end position="175"/>
    </location>
</feature>
<organism evidence="5 7">
    <name type="scientific">Mesotoga infera</name>
    <dbReference type="NCBI Taxonomy" id="1236046"/>
    <lineage>
        <taxon>Bacteria</taxon>
        <taxon>Thermotogati</taxon>
        <taxon>Thermotogota</taxon>
        <taxon>Thermotogae</taxon>
        <taxon>Kosmotogales</taxon>
        <taxon>Kosmotogaceae</taxon>
        <taxon>Mesotoga</taxon>
    </lineage>
</organism>
<accession>A0A101I520</accession>
<reference evidence="6 7" key="2">
    <citation type="journal article" date="2015" name="MBio">
        <title>Genome-Resolved Metagenomic Analysis Reveals Roles for Candidate Phyla and Other Microbial Community Members in Biogeochemical Transformations in Oil Reservoirs.</title>
        <authorList>
            <person name="Hu P."/>
            <person name="Tom L."/>
            <person name="Singh A."/>
            <person name="Thomas B.C."/>
            <person name="Baker B.J."/>
            <person name="Piceno Y.M."/>
            <person name="Andersen G.L."/>
            <person name="Banfield J.F."/>
        </authorList>
    </citation>
    <scope>NUCLEOTIDE SEQUENCE [LARGE SCALE GENOMIC DNA]</scope>
</reference>
<dbReference type="InterPro" id="IPR002869">
    <property type="entry name" value="Pyrv_flavodox_OxRed_cen"/>
</dbReference>
<evidence type="ECO:0000313" key="7">
    <source>
        <dbReference type="Proteomes" id="UP000055014"/>
    </source>
</evidence>
<dbReference type="InterPro" id="IPR009014">
    <property type="entry name" value="Transketo_C/PFOR_II"/>
</dbReference>
<dbReference type="FunFam" id="3.40.50.970:FF:000022">
    <property type="entry name" value="2-oxoglutarate ferredoxin oxidoreductase alpha subunit"/>
    <property type="match status" value="1"/>
</dbReference>
<dbReference type="Pfam" id="PF01558">
    <property type="entry name" value="POR"/>
    <property type="match status" value="1"/>
</dbReference>
<keyword evidence="1" id="KW-0560">Oxidoreductase</keyword>
<evidence type="ECO:0000256" key="1">
    <source>
        <dbReference type="ARBA" id="ARBA00023002"/>
    </source>
</evidence>
<dbReference type="InterPro" id="IPR050722">
    <property type="entry name" value="Pyruvate:ferred/Flavod_OxRd"/>
</dbReference>
<protein>
    <submittedName>
        <fullName evidence="5">2-oxoacid:acceptor oxidoreductase, alpha subunit</fullName>
    </submittedName>
</protein>
<dbReference type="Gene3D" id="3.40.50.970">
    <property type="match status" value="1"/>
</dbReference>
<dbReference type="Proteomes" id="UP000055014">
    <property type="component" value="Unassembled WGS sequence"/>
</dbReference>
<dbReference type="SUPFAM" id="SSF53323">
    <property type="entry name" value="Pyruvate-ferredoxin oxidoreductase, PFOR, domain III"/>
    <property type="match status" value="1"/>
</dbReference>
<evidence type="ECO:0000313" key="4">
    <source>
        <dbReference type="EMBL" id="KUK67195.1"/>
    </source>
</evidence>
<dbReference type="GO" id="GO:0016903">
    <property type="term" value="F:oxidoreductase activity, acting on the aldehyde or oxo group of donors"/>
    <property type="evidence" value="ECO:0007669"/>
    <property type="project" value="InterPro"/>
</dbReference>
<dbReference type="SUPFAM" id="SSF52518">
    <property type="entry name" value="Thiamin diphosphate-binding fold (THDP-binding)"/>
    <property type="match status" value="1"/>
</dbReference>
<dbReference type="Gene3D" id="3.40.920.10">
    <property type="entry name" value="Pyruvate-ferredoxin oxidoreductase, PFOR, domain III"/>
    <property type="match status" value="1"/>
</dbReference>
<evidence type="ECO:0000313" key="5">
    <source>
        <dbReference type="EMBL" id="KUK88574.1"/>
    </source>
</evidence>
<dbReference type="Pfam" id="PF01855">
    <property type="entry name" value="POR_N"/>
    <property type="match status" value="1"/>
</dbReference>
<dbReference type="PATRIC" id="fig|1236046.5.peg.1097"/>
<dbReference type="EMBL" id="LGGH01000120">
    <property type="protein sequence ID" value="KUK67195.1"/>
    <property type="molecule type" value="Genomic_DNA"/>
</dbReference>
<reference evidence="5" key="1">
    <citation type="journal article" date="2015" name="MBio">
        <title>Genome-resolved metagenomic analysis reveals roles for candidate phyla and other microbial community members in biogeochemical transformations in oil reservoirs.</title>
        <authorList>
            <person name="Hu P."/>
            <person name="Tom L."/>
            <person name="Singh A."/>
            <person name="Thomas B.C."/>
            <person name="Baker B.J."/>
            <person name="Piceno Y.M."/>
            <person name="Andersen G.L."/>
            <person name="Banfield J.F."/>
        </authorList>
    </citation>
    <scope>NUCLEOTIDE SEQUENCE [LARGE SCALE GENOMIC DNA]</scope>
    <source>
        <strain evidence="4">46_47</strain>
        <strain evidence="5">46_70</strain>
    </source>
</reference>
<dbReference type="CDD" id="cd07034">
    <property type="entry name" value="TPP_PYR_PFOR_IOR-alpha_like"/>
    <property type="match status" value="1"/>
</dbReference>
<dbReference type="Gene3D" id="3.40.50.920">
    <property type="match status" value="1"/>
</dbReference>
<sequence length="556" mass="61408">MRDYVIALSGEAGQGLNTIGDILALSLFRNGYCIFTDKSYHSRIRGGEYIYRIRVSDTPLFSMRQEFDLIVSLSKSTTLSQLEYFHYKTTLIFDSDSDHVTTEDAGFEMNVMNFPFKTIAKEAGEPRAQNVVALGAILALFKVKREIPSQLIEEVFSGKDEVIKSNLEALERGYNLELSIDIPDFETNEHDYYLLNGTEGTGLGAIAAGCRFLAAYPMTPGTGVMNFLASRAERYGIVVEQAEDEIAAVNMVIGGSFAGVRSLVTTSGGGFALMQEGISLAAMTETPLVMVDAQRPAPATGLPTRTAQEDLLFVVNAGHGEFPKYVVAPRTPKDAFELTEKAFYIADKYQIPAIILLTESLVDSSATVEAPIHNEEFLQRFVVESGDEYRRFEITENGVSPRAIPGGKALVKVDSDEHDEEGYITENLKIRKMMVQKRMKKMKGLVGELTSPAKFNLDAPLILVGWGDSWGAIDEFATGRNDVGYVHYTEVFPIDPSIREELEGKRLVSVEGNFTGQFASLLRSKTGLNVEHIGRYDGRPVSANWIEKTLEEEGII</sequence>
<name>A0A101I520_9BACT</name>
<dbReference type="InterPro" id="IPR019752">
    <property type="entry name" value="Pyrv/ketoisovalerate_OxRed_cat"/>
</dbReference>
<dbReference type="InterPro" id="IPR022367">
    <property type="entry name" value="2-oxoacid/accept_OxRdtase_asu"/>
</dbReference>
<dbReference type="PANTHER" id="PTHR32154">
    <property type="entry name" value="PYRUVATE-FLAVODOXIN OXIDOREDUCTASE-RELATED"/>
    <property type="match status" value="1"/>
</dbReference>